<dbReference type="PROSITE" id="PS50011">
    <property type="entry name" value="PROTEIN_KINASE_DOM"/>
    <property type="match status" value="1"/>
</dbReference>
<dbReference type="InterPro" id="IPR000719">
    <property type="entry name" value="Prot_kinase_dom"/>
</dbReference>
<evidence type="ECO:0000256" key="6">
    <source>
        <dbReference type="ARBA" id="ARBA00038999"/>
    </source>
</evidence>
<keyword evidence="12" id="KW-1185">Reference proteome</keyword>
<dbReference type="Proteomes" id="UP000023152">
    <property type="component" value="Unassembled WGS sequence"/>
</dbReference>
<comment type="catalytic activity">
    <reaction evidence="8">
        <text>L-threonyl-[protein] + ATP = O-phospho-L-threonyl-[protein] + ADP + H(+)</text>
        <dbReference type="Rhea" id="RHEA:46608"/>
        <dbReference type="Rhea" id="RHEA-COMP:11060"/>
        <dbReference type="Rhea" id="RHEA-COMP:11605"/>
        <dbReference type="ChEBI" id="CHEBI:15378"/>
        <dbReference type="ChEBI" id="CHEBI:30013"/>
        <dbReference type="ChEBI" id="CHEBI:30616"/>
        <dbReference type="ChEBI" id="CHEBI:61977"/>
        <dbReference type="ChEBI" id="CHEBI:456216"/>
        <dbReference type="EC" id="2.7.12.2"/>
    </reaction>
</comment>
<dbReference type="GO" id="GO:0005524">
    <property type="term" value="F:ATP binding"/>
    <property type="evidence" value="ECO:0007669"/>
    <property type="project" value="UniProtKB-KW"/>
</dbReference>
<evidence type="ECO:0000313" key="11">
    <source>
        <dbReference type="EMBL" id="ETO14270.1"/>
    </source>
</evidence>
<evidence type="ECO:0000256" key="1">
    <source>
        <dbReference type="ARBA" id="ARBA00022679"/>
    </source>
</evidence>
<dbReference type="OrthoDB" id="10252354at2759"/>
<comment type="catalytic activity">
    <reaction evidence="9">
        <text>L-tyrosyl-[protein] + ATP = O-phospho-L-tyrosyl-[protein] + ADP + H(+)</text>
        <dbReference type="Rhea" id="RHEA:10596"/>
        <dbReference type="Rhea" id="RHEA-COMP:10136"/>
        <dbReference type="Rhea" id="RHEA-COMP:20101"/>
        <dbReference type="ChEBI" id="CHEBI:15378"/>
        <dbReference type="ChEBI" id="CHEBI:30616"/>
        <dbReference type="ChEBI" id="CHEBI:46858"/>
        <dbReference type="ChEBI" id="CHEBI:61978"/>
        <dbReference type="ChEBI" id="CHEBI:456216"/>
        <dbReference type="EC" id="2.7.12.2"/>
    </reaction>
</comment>
<evidence type="ECO:0000256" key="5">
    <source>
        <dbReference type="ARBA" id="ARBA00038035"/>
    </source>
</evidence>
<keyword evidence="2" id="KW-0547">Nucleotide-binding</keyword>
<sequence>MQELRTLLHYKNVQVILRCTGAYFEEGKIVVAMDYFDRGSLQSMLSLNKCQKNNTFESGLPVNVLSYIAYNILMQLRHFHDNWQCIHRDIKPDNVLVDSSGRVSLTDFGISSHTKTFCEEVVGTTSYMSPERLMAKQYTFNSDIWSLGIMLMTCFLGKYPLKQNEELNEDNEGHWGVMHAFVMNYDAKPPVSFLFTKMQAQKSPTRSENLFLDFVTKWFVLIFVFFSLSPSIKKIITSKDASVRSNARDLLLHPFVSEENRMSQKQFAAYLKEYYEPTFIQKNKEDAYLTLKYLIPKLQNKEISKEKFYINLKFLCRSLNVPSKFILEKYQELIKNNYYN</sequence>
<dbReference type="EMBL" id="ASPP01020128">
    <property type="protein sequence ID" value="ETO14270.1"/>
    <property type="molecule type" value="Genomic_DNA"/>
</dbReference>
<evidence type="ECO:0000256" key="2">
    <source>
        <dbReference type="ARBA" id="ARBA00022741"/>
    </source>
</evidence>
<reference evidence="11 12" key="1">
    <citation type="journal article" date="2013" name="Curr. Biol.">
        <title>The Genome of the Foraminiferan Reticulomyxa filosa.</title>
        <authorList>
            <person name="Glockner G."/>
            <person name="Hulsmann N."/>
            <person name="Schleicher M."/>
            <person name="Noegel A.A."/>
            <person name="Eichinger L."/>
            <person name="Gallinger C."/>
            <person name="Pawlowski J."/>
            <person name="Sierra R."/>
            <person name="Euteneuer U."/>
            <person name="Pillet L."/>
            <person name="Moustafa A."/>
            <person name="Platzer M."/>
            <person name="Groth M."/>
            <person name="Szafranski K."/>
            <person name="Schliwa M."/>
        </authorList>
    </citation>
    <scope>NUCLEOTIDE SEQUENCE [LARGE SCALE GENOMIC DNA]</scope>
</reference>
<comment type="caution">
    <text evidence="11">The sequence shown here is derived from an EMBL/GenBank/DDBJ whole genome shotgun (WGS) entry which is preliminary data.</text>
</comment>
<dbReference type="PANTHER" id="PTHR48013:SF9">
    <property type="entry name" value="DUAL SPECIFICITY MITOGEN-ACTIVATED PROTEIN KINASE KINASE 5"/>
    <property type="match status" value="1"/>
</dbReference>
<dbReference type="SUPFAM" id="SSF56112">
    <property type="entry name" value="Protein kinase-like (PK-like)"/>
    <property type="match status" value="1"/>
</dbReference>
<dbReference type="AlphaFoldDB" id="X6MMG1"/>
<gene>
    <name evidence="11" type="ORF">RFI_23099</name>
</gene>
<keyword evidence="4" id="KW-0067">ATP-binding</keyword>
<proteinExistence type="inferred from homology"/>
<dbReference type="PROSITE" id="PS00108">
    <property type="entry name" value="PROTEIN_KINASE_ST"/>
    <property type="match status" value="1"/>
</dbReference>
<protein>
    <recommendedName>
        <fullName evidence="6">mitogen-activated protein kinase kinase</fullName>
        <ecNumber evidence="6">2.7.12.2</ecNumber>
    </recommendedName>
</protein>
<dbReference type="InterPro" id="IPR011009">
    <property type="entry name" value="Kinase-like_dom_sf"/>
</dbReference>
<dbReference type="SMART" id="SM00220">
    <property type="entry name" value="S_TKc"/>
    <property type="match status" value="1"/>
</dbReference>
<dbReference type="InterPro" id="IPR008271">
    <property type="entry name" value="Ser/Thr_kinase_AS"/>
</dbReference>
<dbReference type="EC" id="2.7.12.2" evidence="6"/>
<dbReference type="Pfam" id="PF00069">
    <property type="entry name" value="Pkinase"/>
    <property type="match status" value="1"/>
</dbReference>
<evidence type="ECO:0000256" key="3">
    <source>
        <dbReference type="ARBA" id="ARBA00022777"/>
    </source>
</evidence>
<evidence type="ECO:0000256" key="7">
    <source>
        <dbReference type="ARBA" id="ARBA00049014"/>
    </source>
</evidence>
<evidence type="ECO:0000259" key="10">
    <source>
        <dbReference type="PROSITE" id="PS50011"/>
    </source>
</evidence>
<keyword evidence="3" id="KW-0418">Kinase</keyword>
<dbReference type="GO" id="GO:0004708">
    <property type="term" value="F:MAP kinase kinase activity"/>
    <property type="evidence" value="ECO:0007669"/>
    <property type="project" value="UniProtKB-EC"/>
</dbReference>
<comment type="similarity">
    <text evidence="5">Belongs to the protein kinase superfamily. STE Ser/Thr protein kinase family. MAP kinase kinase subfamily.</text>
</comment>
<comment type="catalytic activity">
    <reaction evidence="7">
        <text>L-seryl-[protein] + ATP = O-phospho-L-seryl-[protein] + ADP + H(+)</text>
        <dbReference type="Rhea" id="RHEA:17989"/>
        <dbReference type="Rhea" id="RHEA-COMP:9863"/>
        <dbReference type="Rhea" id="RHEA-COMP:11604"/>
        <dbReference type="ChEBI" id="CHEBI:15378"/>
        <dbReference type="ChEBI" id="CHEBI:29999"/>
        <dbReference type="ChEBI" id="CHEBI:30616"/>
        <dbReference type="ChEBI" id="CHEBI:83421"/>
        <dbReference type="ChEBI" id="CHEBI:456216"/>
        <dbReference type="EC" id="2.7.12.2"/>
    </reaction>
</comment>
<dbReference type="Gene3D" id="1.10.510.10">
    <property type="entry name" value="Transferase(Phosphotransferase) domain 1"/>
    <property type="match status" value="1"/>
</dbReference>
<dbReference type="PANTHER" id="PTHR48013">
    <property type="entry name" value="DUAL SPECIFICITY MITOGEN-ACTIVATED PROTEIN KINASE KINASE 5-RELATED"/>
    <property type="match status" value="1"/>
</dbReference>
<evidence type="ECO:0000313" key="12">
    <source>
        <dbReference type="Proteomes" id="UP000023152"/>
    </source>
</evidence>
<feature type="domain" description="Protein kinase" evidence="10">
    <location>
        <begin position="1"/>
        <end position="256"/>
    </location>
</feature>
<name>X6MMG1_RETFI</name>
<keyword evidence="1" id="KW-0808">Transferase</keyword>
<evidence type="ECO:0000256" key="8">
    <source>
        <dbReference type="ARBA" id="ARBA00049299"/>
    </source>
</evidence>
<organism evidence="11 12">
    <name type="scientific">Reticulomyxa filosa</name>
    <dbReference type="NCBI Taxonomy" id="46433"/>
    <lineage>
        <taxon>Eukaryota</taxon>
        <taxon>Sar</taxon>
        <taxon>Rhizaria</taxon>
        <taxon>Retaria</taxon>
        <taxon>Foraminifera</taxon>
        <taxon>Monothalamids</taxon>
        <taxon>Reticulomyxidae</taxon>
        <taxon>Reticulomyxa</taxon>
    </lineage>
</organism>
<accession>X6MMG1</accession>
<evidence type="ECO:0000256" key="9">
    <source>
        <dbReference type="ARBA" id="ARBA00051693"/>
    </source>
</evidence>
<evidence type="ECO:0000256" key="4">
    <source>
        <dbReference type="ARBA" id="ARBA00022840"/>
    </source>
</evidence>